<evidence type="ECO:0000256" key="10">
    <source>
        <dbReference type="ARBA" id="ARBA00023136"/>
    </source>
</evidence>
<feature type="transmembrane region" description="Helical" evidence="14">
    <location>
        <begin position="413"/>
        <end position="433"/>
    </location>
</feature>
<comment type="similarity">
    <text evidence="13">Belongs to the amino acid/polyamine transporter 2 family. Amino acid/auxin permease (AAAP) (TC 2.A.18.2) subfamily.</text>
</comment>
<dbReference type="GO" id="GO:0012505">
    <property type="term" value="C:endomembrane system"/>
    <property type="evidence" value="ECO:0007669"/>
    <property type="project" value="UniProtKB-SubCell"/>
</dbReference>
<dbReference type="InterPro" id="IPR013057">
    <property type="entry name" value="AA_transpt_TM"/>
</dbReference>
<accession>A0AAN9XVJ1</accession>
<evidence type="ECO:0000313" key="17">
    <source>
        <dbReference type="Proteomes" id="UP001386955"/>
    </source>
</evidence>
<proteinExistence type="inferred from homology"/>
<keyword evidence="5" id="KW-1003">Cell membrane</keyword>
<feature type="transmembrane region" description="Helical" evidence="14">
    <location>
        <begin position="260"/>
        <end position="276"/>
    </location>
</feature>
<dbReference type="Gene3D" id="1.20.1740.10">
    <property type="entry name" value="Amino acid/polyamine transporter I"/>
    <property type="match status" value="1"/>
</dbReference>
<evidence type="ECO:0000256" key="4">
    <source>
        <dbReference type="ARBA" id="ARBA00022448"/>
    </source>
</evidence>
<evidence type="ECO:0000256" key="12">
    <source>
        <dbReference type="ARBA" id="ARBA00045588"/>
    </source>
</evidence>
<feature type="transmembrane region" description="Helical" evidence="14">
    <location>
        <begin position="130"/>
        <end position="151"/>
    </location>
</feature>
<evidence type="ECO:0000256" key="8">
    <source>
        <dbReference type="ARBA" id="ARBA00022970"/>
    </source>
</evidence>
<evidence type="ECO:0000256" key="1">
    <source>
        <dbReference type="ARBA" id="ARBA00004127"/>
    </source>
</evidence>
<dbReference type="Pfam" id="PF01490">
    <property type="entry name" value="Aa_trans"/>
    <property type="match status" value="1"/>
</dbReference>
<comment type="caution">
    <text evidence="16">The sequence shown here is derived from an EMBL/GenBank/DDBJ whole genome shotgun (WGS) entry which is preliminary data.</text>
</comment>
<feature type="transmembrane region" description="Helical" evidence="14">
    <location>
        <begin position="473"/>
        <end position="490"/>
    </location>
</feature>
<dbReference type="GO" id="GO:0009734">
    <property type="term" value="P:auxin-activated signaling pathway"/>
    <property type="evidence" value="ECO:0007669"/>
    <property type="project" value="UniProtKB-KW"/>
</dbReference>
<protein>
    <recommendedName>
        <fullName evidence="15">Amino acid transporter transmembrane domain-containing protein</fullName>
    </recommendedName>
</protein>
<feature type="transmembrane region" description="Helical" evidence="14">
    <location>
        <begin position="158"/>
        <end position="180"/>
    </location>
</feature>
<evidence type="ECO:0000256" key="5">
    <source>
        <dbReference type="ARBA" id="ARBA00022475"/>
    </source>
</evidence>
<evidence type="ECO:0000313" key="16">
    <source>
        <dbReference type="EMBL" id="KAK7410942.1"/>
    </source>
</evidence>
<reference evidence="16 17" key="1">
    <citation type="submission" date="2024-01" db="EMBL/GenBank/DDBJ databases">
        <title>The genomes of 5 underutilized Papilionoideae crops provide insights into root nodulation and disease resistanc.</title>
        <authorList>
            <person name="Jiang F."/>
        </authorList>
    </citation>
    <scope>NUCLEOTIDE SEQUENCE [LARGE SCALE GENOMIC DNA]</scope>
    <source>
        <strain evidence="16">DUOXIRENSHENG_FW03</strain>
        <tissue evidence="16">Leaves</tissue>
    </source>
</reference>
<keyword evidence="4" id="KW-0813">Transport</keyword>
<evidence type="ECO:0000256" key="11">
    <source>
        <dbReference type="ARBA" id="ARBA00023294"/>
    </source>
</evidence>
<dbReference type="GO" id="GO:0005886">
    <property type="term" value="C:plasma membrane"/>
    <property type="evidence" value="ECO:0007669"/>
    <property type="project" value="UniProtKB-SubCell"/>
</dbReference>
<evidence type="ECO:0000259" key="15">
    <source>
        <dbReference type="Pfam" id="PF01490"/>
    </source>
</evidence>
<dbReference type="GO" id="GO:0006865">
    <property type="term" value="P:amino acid transport"/>
    <property type="evidence" value="ECO:0007669"/>
    <property type="project" value="UniProtKB-KW"/>
</dbReference>
<organism evidence="16 17">
    <name type="scientific">Psophocarpus tetragonolobus</name>
    <name type="common">Winged bean</name>
    <name type="synonym">Dolichos tetragonolobus</name>
    <dbReference type="NCBI Taxonomy" id="3891"/>
    <lineage>
        <taxon>Eukaryota</taxon>
        <taxon>Viridiplantae</taxon>
        <taxon>Streptophyta</taxon>
        <taxon>Embryophyta</taxon>
        <taxon>Tracheophyta</taxon>
        <taxon>Spermatophyta</taxon>
        <taxon>Magnoliopsida</taxon>
        <taxon>eudicotyledons</taxon>
        <taxon>Gunneridae</taxon>
        <taxon>Pentapetalae</taxon>
        <taxon>rosids</taxon>
        <taxon>fabids</taxon>
        <taxon>Fabales</taxon>
        <taxon>Fabaceae</taxon>
        <taxon>Papilionoideae</taxon>
        <taxon>50 kb inversion clade</taxon>
        <taxon>NPAAA clade</taxon>
        <taxon>indigoferoid/millettioid clade</taxon>
        <taxon>Phaseoleae</taxon>
        <taxon>Psophocarpus</taxon>
    </lineage>
</organism>
<sequence>MLIVPHAKIEPNPKSNYITYKQVRSNGLFSRVGSCIQVLTKFTLTPHNSNTRRKLPTKTFEGVLNGGKSVAFAIVFDSNMVENSSRTSLSQHKSFGMEAQSNYNSMDGVSLQFDSKLYDDDGRVKRTGTLWTTSSHIITAVVGSGVLSLAWAMAQMGWVAGPAVMIFFSVVTLYTTALLADCYRSGDPVSGKRNYTFMDAVHTILGEHYDTFCGFVQYANLYGTAIGYTIAASISMMAIKRSNCFHSSGGQNPCHISSNPFMISFGIIQIIVSQIPDFHETWWLSIVAAIMSFVYSTIGLALGIAKVAENGTFKGSLTGIRIGAVTEAQKVWGVFQGLGDIAFAYSYSQILIEIQDTIKSPPSEAKTMKKAAKVSIGVTTTFYMLCGFMGFAAFGDNAPGNLLTGFGFYNPYWLIDIANAAVVIHLVGAYQVYAQPLFAFVEKWASKRWPKVDKEYKILVPGFSPFNLSPFRLVWRTVFVILTTLVAMLIPFFNDILGLLGALGFWPLSVFFPVEMSIKQKGIPRWSGRWIGMQLLSVVCLVVSVAAAVGSVASIVLDLQKYQPFHVDY</sequence>
<keyword evidence="7" id="KW-0769">Symport</keyword>
<dbReference type="FunFam" id="1.20.1740.10:FF:000055">
    <property type="entry name" value="Amino acid permease 6"/>
    <property type="match status" value="1"/>
</dbReference>
<keyword evidence="10 14" id="KW-0472">Membrane</keyword>
<evidence type="ECO:0000256" key="14">
    <source>
        <dbReference type="SAM" id="Phobius"/>
    </source>
</evidence>
<evidence type="ECO:0000256" key="9">
    <source>
        <dbReference type="ARBA" id="ARBA00022989"/>
    </source>
</evidence>
<feature type="transmembrane region" description="Helical" evidence="14">
    <location>
        <begin position="496"/>
        <end position="514"/>
    </location>
</feature>
<keyword evidence="8" id="KW-0029">Amino-acid transport</keyword>
<evidence type="ECO:0000256" key="13">
    <source>
        <dbReference type="ARBA" id="ARBA00061463"/>
    </source>
</evidence>
<dbReference type="Proteomes" id="UP001386955">
    <property type="component" value="Unassembled WGS sequence"/>
</dbReference>
<comment type="subcellular location">
    <subcellularLocation>
        <location evidence="2">Cell membrane</location>
    </subcellularLocation>
    <subcellularLocation>
        <location evidence="1">Endomembrane system</location>
        <topology evidence="1">Multi-pass membrane protein</topology>
    </subcellularLocation>
</comment>
<evidence type="ECO:0000256" key="2">
    <source>
        <dbReference type="ARBA" id="ARBA00004236"/>
    </source>
</evidence>
<dbReference type="GO" id="GO:0015293">
    <property type="term" value="F:symporter activity"/>
    <property type="evidence" value="ECO:0007669"/>
    <property type="project" value="UniProtKB-KW"/>
</dbReference>
<dbReference type="AlphaFoldDB" id="A0AAN9XVJ1"/>
<comment type="function">
    <text evidence="12">Carrier protein involved in proton-driven auxin influx. Mediates the formation of auxin gradient from developing leaves (site of auxin biosynthesis) to tips by contributing to the loading of auxin in vascular tissues and facilitating acropetal (base to tip) auxin transport within inner tissues of the root apex, and basipetal (tip to base) auxin transport within outer tissues of the root apex. May be involved in lateral roots and nodules formation.</text>
</comment>
<feature type="domain" description="Amino acid transporter transmembrane" evidence="15">
    <location>
        <begin position="127"/>
        <end position="556"/>
    </location>
</feature>
<gene>
    <name evidence="16" type="ORF">VNO78_02185</name>
</gene>
<keyword evidence="11" id="KW-0927">Auxin signaling pathway</keyword>
<feature type="transmembrane region" description="Helical" evidence="14">
    <location>
        <begin position="374"/>
        <end position="393"/>
    </location>
</feature>
<evidence type="ECO:0000256" key="7">
    <source>
        <dbReference type="ARBA" id="ARBA00022847"/>
    </source>
</evidence>
<feature type="transmembrane region" description="Helical" evidence="14">
    <location>
        <begin position="535"/>
        <end position="557"/>
    </location>
</feature>
<feature type="transmembrane region" description="Helical" evidence="14">
    <location>
        <begin position="282"/>
        <end position="305"/>
    </location>
</feature>
<evidence type="ECO:0000256" key="3">
    <source>
        <dbReference type="ARBA" id="ARBA00005590"/>
    </source>
</evidence>
<keyword evidence="17" id="KW-1185">Reference proteome</keyword>
<evidence type="ECO:0000256" key="6">
    <source>
        <dbReference type="ARBA" id="ARBA00022692"/>
    </source>
</evidence>
<dbReference type="EMBL" id="JAYMYS010000001">
    <property type="protein sequence ID" value="KAK7410942.1"/>
    <property type="molecule type" value="Genomic_DNA"/>
</dbReference>
<comment type="similarity">
    <text evidence="3">Belongs to the amino acid/polyamine transporter 2 family. Amino acid/auxin permease (AAAP) (TC 2.A.18.1) subfamily.</text>
</comment>
<feature type="transmembrane region" description="Helical" evidence="14">
    <location>
        <begin position="219"/>
        <end position="239"/>
    </location>
</feature>
<dbReference type="PANTHER" id="PTHR48017">
    <property type="entry name" value="OS05G0424000 PROTEIN-RELATED"/>
    <property type="match status" value="1"/>
</dbReference>
<keyword evidence="9 14" id="KW-1133">Transmembrane helix</keyword>
<name>A0AAN9XVJ1_PSOTE</name>
<keyword evidence="6 14" id="KW-0812">Transmembrane</keyword>